<feature type="chain" id="PRO_5044839360" evidence="2">
    <location>
        <begin position="23"/>
        <end position="429"/>
    </location>
</feature>
<gene>
    <name evidence="3" type="ORF">BaRGS_00019227</name>
</gene>
<comment type="caution">
    <text evidence="3">The sequence shown here is derived from an EMBL/GenBank/DDBJ whole genome shotgun (WGS) entry which is preliminary data.</text>
</comment>
<feature type="compositionally biased region" description="Basic and acidic residues" evidence="1">
    <location>
        <begin position="220"/>
        <end position="285"/>
    </location>
</feature>
<evidence type="ECO:0000313" key="3">
    <source>
        <dbReference type="EMBL" id="KAK7489593.1"/>
    </source>
</evidence>
<organism evidence="3 4">
    <name type="scientific">Batillaria attramentaria</name>
    <dbReference type="NCBI Taxonomy" id="370345"/>
    <lineage>
        <taxon>Eukaryota</taxon>
        <taxon>Metazoa</taxon>
        <taxon>Spiralia</taxon>
        <taxon>Lophotrochozoa</taxon>
        <taxon>Mollusca</taxon>
        <taxon>Gastropoda</taxon>
        <taxon>Caenogastropoda</taxon>
        <taxon>Sorbeoconcha</taxon>
        <taxon>Cerithioidea</taxon>
        <taxon>Batillariidae</taxon>
        <taxon>Batillaria</taxon>
    </lineage>
</organism>
<feature type="compositionally biased region" description="Gly residues" evidence="1">
    <location>
        <begin position="107"/>
        <end position="121"/>
    </location>
</feature>
<feature type="compositionally biased region" description="Low complexity" evidence="1">
    <location>
        <begin position="125"/>
        <end position="136"/>
    </location>
</feature>
<feature type="compositionally biased region" description="Basic and acidic residues" evidence="1">
    <location>
        <begin position="391"/>
        <end position="400"/>
    </location>
</feature>
<evidence type="ECO:0000256" key="1">
    <source>
        <dbReference type="SAM" id="MobiDB-lite"/>
    </source>
</evidence>
<evidence type="ECO:0000256" key="2">
    <source>
        <dbReference type="SAM" id="SignalP"/>
    </source>
</evidence>
<reference evidence="3 4" key="1">
    <citation type="journal article" date="2023" name="Sci. Data">
        <title>Genome assembly of the Korean intertidal mud-creeper Batillaria attramentaria.</title>
        <authorList>
            <person name="Patra A.K."/>
            <person name="Ho P.T."/>
            <person name="Jun S."/>
            <person name="Lee S.J."/>
            <person name="Kim Y."/>
            <person name="Won Y.J."/>
        </authorList>
    </citation>
    <scope>NUCLEOTIDE SEQUENCE [LARGE SCALE GENOMIC DNA]</scope>
    <source>
        <strain evidence="3">Wonlab-2016</strain>
    </source>
</reference>
<feature type="compositionally biased region" description="Basic residues" evidence="1">
    <location>
        <begin position="366"/>
        <end position="390"/>
    </location>
</feature>
<feature type="signal peptide" evidence="2">
    <location>
        <begin position="1"/>
        <end position="22"/>
    </location>
</feature>
<sequence>MSSFPMFCCILFLLTHHPGAQPSPLPFPVPGVPRPDHPLAKCKDCGGQELGAHIKQNIKQMQTLHIFRSRIMNAINRPQNVLPMSDARPKPAGSSTGVPSESVAAAGSGGSDSGSASGGGQHVLSSTHRVTVSTRSSSKKTGGRTAIFSLSKVVSSSRRKNVLQFTLNPAERQKGMVEVVKAHLWLLLGRSHRRSGKGKGKVMMTGHRKNDSDIMQTTRSRREAENSKNDTVGGKDEAVAGGENNKEERTKTRKESKDKKERNEDKEKEKEDRKEAKTESSVDKTQKKAVVRILLVEADGRKKLLTYLRTSVKKTHWHKLSLPVGLVQQYLQQNNPTLTLMLRCSRCGRSTRMFSQMPKALKSRVKMSRKQTSRKGRRRENRRWGKRQRKDARLRAGRERYSLRKAKRHFRPSAVLVINTRERPLQAAN</sequence>
<dbReference type="Proteomes" id="UP001519460">
    <property type="component" value="Unassembled WGS sequence"/>
</dbReference>
<keyword evidence="4" id="KW-1185">Reference proteome</keyword>
<feature type="region of interest" description="Disordered" evidence="1">
    <location>
        <begin position="81"/>
        <end position="143"/>
    </location>
</feature>
<evidence type="ECO:0000313" key="4">
    <source>
        <dbReference type="Proteomes" id="UP001519460"/>
    </source>
</evidence>
<keyword evidence="2" id="KW-0732">Signal</keyword>
<protein>
    <submittedName>
        <fullName evidence="3">Uncharacterized protein</fullName>
    </submittedName>
</protein>
<proteinExistence type="predicted"/>
<accession>A0ABD0KQR5</accession>
<dbReference type="AlphaFoldDB" id="A0ABD0KQR5"/>
<dbReference type="EMBL" id="JACVVK020000136">
    <property type="protein sequence ID" value="KAK7489593.1"/>
    <property type="molecule type" value="Genomic_DNA"/>
</dbReference>
<name>A0ABD0KQR5_9CAEN</name>
<feature type="region of interest" description="Disordered" evidence="1">
    <location>
        <begin position="366"/>
        <end position="400"/>
    </location>
</feature>
<feature type="region of interest" description="Disordered" evidence="1">
    <location>
        <begin position="193"/>
        <end position="285"/>
    </location>
</feature>